<evidence type="ECO:0000313" key="3">
    <source>
        <dbReference type="EMBL" id="MBR7631067.1"/>
    </source>
</evidence>
<dbReference type="InterPro" id="IPR008966">
    <property type="entry name" value="Adhesion_dom_sf"/>
</dbReference>
<evidence type="ECO:0008006" key="5">
    <source>
        <dbReference type="Google" id="ProtNLM"/>
    </source>
</evidence>
<reference evidence="3 4" key="1">
    <citation type="submission" date="2021-04" db="EMBL/GenBank/DDBJ databases">
        <title>Draft Genome of Aeromonas popoffii ID682, isolated from a natural water source in Idaho.</title>
        <authorList>
            <person name="Testerman T."/>
            <person name="Graf J."/>
        </authorList>
    </citation>
    <scope>NUCLEOTIDE SEQUENCE [LARGE SCALE GENOMIC DNA]</scope>
    <source>
        <strain evidence="3 4">ID682</strain>
    </source>
</reference>
<dbReference type="PROSITE" id="PS51257">
    <property type="entry name" value="PROKAR_LIPOPROTEIN"/>
    <property type="match status" value="1"/>
</dbReference>
<keyword evidence="1 2" id="KW-0732">Signal</keyword>
<evidence type="ECO:0000256" key="2">
    <source>
        <dbReference type="SAM" id="SignalP"/>
    </source>
</evidence>
<organism evidence="3 4">
    <name type="scientific">Aeromonas popoffii</name>
    <dbReference type="NCBI Taxonomy" id="70856"/>
    <lineage>
        <taxon>Bacteria</taxon>
        <taxon>Pseudomonadati</taxon>
        <taxon>Pseudomonadota</taxon>
        <taxon>Gammaproteobacteria</taxon>
        <taxon>Aeromonadales</taxon>
        <taxon>Aeromonadaceae</taxon>
        <taxon>Aeromonas</taxon>
    </lineage>
</organism>
<evidence type="ECO:0000313" key="4">
    <source>
        <dbReference type="Proteomes" id="UP000675653"/>
    </source>
</evidence>
<dbReference type="Pfam" id="PF05775">
    <property type="entry name" value="AfaD"/>
    <property type="match status" value="1"/>
</dbReference>
<dbReference type="RefSeq" id="WP_212514587.1">
    <property type="nucleotide sequence ID" value="NZ_CAWQDX010000090.1"/>
</dbReference>
<dbReference type="EMBL" id="JAGRZL010000064">
    <property type="protein sequence ID" value="MBR7631067.1"/>
    <property type="molecule type" value="Genomic_DNA"/>
</dbReference>
<dbReference type="Gene3D" id="2.60.40.1570">
    <property type="entry name" value="Dr adhesin"/>
    <property type="match status" value="1"/>
</dbReference>
<evidence type="ECO:0000256" key="1">
    <source>
        <dbReference type="ARBA" id="ARBA00022729"/>
    </source>
</evidence>
<dbReference type="SUPFAM" id="SSF49401">
    <property type="entry name" value="Bacterial adhesins"/>
    <property type="match status" value="1"/>
</dbReference>
<dbReference type="InterPro" id="IPR008394">
    <property type="entry name" value="AfaD"/>
</dbReference>
<dbReference type="Proteomes" id="UP000675653">
    <property type="component" value="Unassembled WGS sequence"/>
</dbReference>
<dbReference type="InterPro" id="IPR037028">
    <property type="entry name" value="Dr_adhesin_sf"/>
</dbReference>
<proteinExistence type="predicted"/>
<keyword evidence="4" id="KW-1185">Reference proteome</keyword>
<accession>A0ABS5GVI2</accession>
<feature type="signal peptide" evidence="2">
    <location>
        <begin position="1"/>
        <end position="26"/>
    </location>
</feature>
<feature type="chain" id="PRO_5045799370" description="Adhesin" evidence="2">
    <location>
        <begin position="27"/>
        <end position="149"/>
    </location>
</feature>
<dbReference type="CDD" id="cd18776">
    <property type="entry name" value="AfaD-like"/>
    <property type="match status" value="1"/>
</dbReference>
<sequence>MLKRFFYWGFGVWLAACSAGLSLAQAADTPQLNLQINSGLLSGRINGEFRIGKGLIEYDGEHLGFQVWSDATKSGPQPNRYVLIGQNNSNNKLRIRIEYPGWQPDNEGGKGIILRDGGNSATFDVVVDGDQTVIADHYSLALKGAVLLP</sequence>
<name>A0ABS5GVI2_9GAMM</name>
<comment type="caution">
    <text evidence="3">The sequence shown here is derived from an EMBL/GenBank/DDBJ whole genome shotgun (WGS) entry which is preliminary data.</text>
</comment>
<gene>
    <name evidence="3" type="ORF">KAT72_19110</name>
</gene>
<protein>
    <recommendedName>
        <fullName evidence="5">Adhesin</fullName>
    </recommendedName>
</protein>